<evidence type="ECO:0000313" key="3">
    <source>
        <dbReference type="Proteomes" id="UP000253426"/>
    </source>
</evidence>
<evidence type="ECO:0000313" key="2">
    <source>
        <dbReference type="EMBL" id="RBP36119.1"/>
    </source>
</evidence>
<dbReference type="OrthoDB" id="9980060at2"/>
<accession>A0A366H3I9</accession>
<reference evidence="2 3" key="1">
    <citation type="submission" date="2018-06" db="EMBL/GenBank/DDBJ databases">
        <title>Genomic Encyclopedia of Type Strains, Phase IV (KMG-IV): sequencing the most valuable type-strain genomes for metagenomic binning, comparative biology and taxonomic classification.</title>
        <authorList>
            <person name="Goeker M."/>
        </authorList>
    </citation>
    <scope>NUCLEOTIDE SEQUENCE [LARGE SCALE GENOMIC DNA]</scope>
    <source>
        <strain evidence="2 3">DSM 25532</strain>
    </source>
</reference>
<name>A0A366H3I9_9BACT</name>
<sequence>MKKLIVLLSAIGAFSFIPLTTAQAGGNHYRLTGYTPCGQPIYAYFHVHGYNHCGQPVGHWVTQYPSSCGCNSSHTCKPVHIHDGHAHSSGHHHHKGGQVIIQSSGSGWGFQVVK</sequence>
<protein>
    <submittedName>
        <fullName evidence="2">Uncharacterized protein</fullName>
    </submittedName>
</protein>
<organism evidence="2 3">
    <name type="scientific">Roseimicrobium gellanilyticum</name>
    <dbReference type="NCBI Taxonomy" id="748857"/>
    <lineage>
        <taxon>Bacteria</taxon>
        <taxon>Pseudomonadati</taxon>
        <taxon>Verrucomicrobiota</taxon>
        <taxon>Verrucomicrobiia</taxon>
        <taxon>Verrucomicrobiales</taxon>
        <taxon>Verrucomicrobiaceae</taxon>
        <taxon>Roseimicrobium</taxon>
    </lineage>
</organism>
<comment type="caution">
    <text evidence="2">The sequence shown here is derived from an EMBL/GenBank/DDBJ whole genome shotgun (WGS) entry which is preliminary data.</text>
</comment>
<proteinExistence type="predicted"/>
<dbReference type="EMBL" id="QNRR01000018">
    <property type="protein sequence ID" value="RBP36119.1"/>
    <property type="molecule type" value="Genomic_DNA"/>
</dbReference>
<gene>
    <name evidence="2" type="ORF">DES53_11869</name>
</gene>
<keyword evidence="1" id="KW-0732">Signal</keyword>
<dbReference type="Proteomes" id="UP000253426">
    <property type="component" value="Unassembled WGS sequence"/>
</dbReference>
<keyword evidence="3" id="KW-1185">Reference proteome</keyword>
<dbReference type="RefSeq" id="WP_113962064.1">
    <property type="nucleotide sequence ID" value="NZ_QNRR01000018.1"/>
</dbReference>
<dbReference type="AlphaFoldDB" id="A0A366H3I9"/>
<evidence type="ECO:0000256" key="1">
    <source>
        <dbReference type="SAM" id="SignalP"/>
    </source>
</evidence>
<feature type="signal peptide" evidence="1">
    <location>
        <begin position="1"/>
        <end position="24"/>
    </location>
</feature>
<feature type="chain" id="PRO_5016637257" evidence="1">
    <location>
        <begin position="25"/>
        <end position="114"/>
    </location>
</feature>